<evidence type="ECO:0000313" key="2">
    <source>
        <dbReference type="Proteomes" id="UP001300012"/>
    </source>
</evidence>
<name>A0ABT1YGC4_9BACL</name>
<reference evidence="1 2" key="1">
    <citation type="submission" date="2022-08" db="EMBL/GenBank/DDBJ databases">
        <title>Paenibacillus endoradicis sp. nov., Paenibacillus radicibacter sp. nov and Paenibacillus pararadicis sp. nov., three cold-adapted plant growth-promoting bacteria isolated from root of Larix gmelinii in Great Khingan.</title>
        <authorList>
            <person name="Xue H."/>
        </authorList>
    </citation>
    <scope>NUCLEOTIDE SEQUENCE [LARGE SCALE GENOMIC DNA]</scope>
    <source>
        <strain evidence="1 2">N5-1-1-5</strain>
    </source>
</reference>
<keyword evidence="2" id="KW-1185">Reference proteome</keyword>
<evidence type="ECO:0000313" key="1">
    <source>
        <dbReference type="EMBL" id="MCR8632253.1"/>
    </source>
</evidence>
<comment type="caution">
    <text evidence="1">The sequence shown here is derived from an EMBL/GenBank/DDBJ whole genome shotgun (WGS) entry which is preliminary data.</text>
</comment>
<accession>A0ABT1YGC4</accession>
<sequence>MEAYRRTMARVDWRAAADYVGGVTLDKPTSLPDLTNLCSREFEYTKSHSEEWLEL</sequence>
<dbReference type="RefSeq" id="WP_258213851.1">
    <property type="nucleotide sequence ID" value="NZ_JANQBD010000009.1"/>
</dbReference>
<protein>
    <submittedName>
        <fullName evidence="1">Uncharacterized protein</fullName>
    </submittedName>
</protein>
<dbReference type="Proteomes" id="UP001300012">
    <property type="component" value="Unassembled WGS sequence"/>
</dbReference>
<dbReference type="EMBL" id="JANQBD010000009">
    <property type="protein sequence ID" value="MCR8632253.1"/>
    <property type="molecule type" value="Genomic_DNA"/>
</dbReference>
<organism evidence="1 2">
    <name type="scientific">Paenibacillus radicis</name>
    <name type="common">ex Xue et al. 2023</name>
    <dbReference type="NCBI Taxonomy" id="2972489"/>
    <lineage>
        <taxon>Bacteria</taxon>
        <taxon>Bacillati</taxon>
        <taxon>Bacillota</taxon>
        <taxon>Bacilli</taxon>
        <taxon>Bacillales</taxon>
        <taxon>Paenibacillaceae</taxon>
        <taxon>Paenibacillus</taxon>
    </lineage>
</organism>
<proteinExistence type="predicted"/>
<gene>
    <name evidence="1" type="ORF">NV381_13675</name>
</gene>